<gene>
    <name evidence="1" type="ORF">ACFPOB_26115</name>
</gene>
<accession>A0ABW0IYF9</accession>
<sequence>MKQLKAASGSYRSKRELRMREIVDAWLRERTIGARIVHELVIGRGESRIDMAAIEPFRIVAVEIKSHYDVTDRMLAQISFATLACGEAWIVTEAGDDHQKRAVELLLYLLPSVGWAEIARDDGLSVRNEATARAPHPWLESALCWVAELTSAAVRARLYQPGKKPPTHSFLTSLWQQQDAGERTAAICAQLRARDAFWRSDPVIPLAGDAAAPVQVKAPEPLL</sequence>
<evidence type="ECO:0008006" key="3">
    <source>
        <dbReference type="Google" id="ProtNLM"/>
    </source>
</evidence>
<name>A0ABW0IYF9_9HYPH</name>
<comment type="caution">
    <text evidence="1">The sequence shown here is derived from an EMBL/GenBank/DDBJ whole genome shotgun (WGS) entry which is preliminary data.</text>
</comment>
<dbReference type="Proteomes" id="UP001596053">
    <property type="component" value="Unassembled WGS sequence"/>
</dbReference>
<protein>
    <recommendedName>
        <fullName evidence="3">Sce7726 family protein</fullName>
    </recommendedName>
</protein>
<dbReference type="EMBL" id="JBHSLW010000056">
    <property type="protein sequence ID" value="MFC5423029.1"/>
    <property type="molecule type" value="Genomic_DNA"/>
</dbReference>
<dbReference type="RefSeq" id="WP_377801223.1">
    <property type="nucleotide sequence ID" value="NZ_JBHSLW010000056.1"/>
</dbReference>
<evidence type="ECO:0000313" key="2">
    <source>
        <dbReference type="Proteomes" id="UP001596053"/>
    </source>
</evidence>
<proteinExistence type="predicted"/>
<evidence type="ECO:0000313" key="1">
    <source>
        <dbReference type="EMBL" id="MFC5423029.1"/>
    </source>
</evidence>
<reference evidence="2" key="1">
    <citation type="journal article" date="2019" name="Int. J. Syst. Evol. Microbiol.">
        <title>The Global Catalogue of Microorganisms (GCM) 10K type strain sequencing project: providing services to taxonomists for standard genome sequencing and annotation.</title>
        <authorList>
            <consortium name="The Broad Institute Genomics Platform"/>
            <consortium name="The Broad Institute Genome Sequencing Center for Infectious Disease"/>
            <person name="Wu L."/>
            <person name="Ma J."/>
        </authorList>
    </citation>
    <scope>NUCLEOTIDE SEQUENCE [LARGE SCALE GENOMIC DNA]</scope>
    <source>
        <strain evidence="2">NCAIM B.01391</strain>
    </source>
</reference>
<organism evidence="1 2">
    <name type="scientific">Bosea eneae</name>
    <dbReference type="NCBI Taxonomy" id="151454"/>
    <lineage>
        <taxon>Bacteria</taxon>
        <taxon>Pseudomonadati</taxon>
        <taxon>Pseudomonadota</taxon>
        <taxon>Alphaproteobacteria</taxon>
        <taxon>Hyphomicrobiales</taxon>
        <taxon>Boseaceae</taxon>
        <taxon>Bosea</taxon>
    </lineage>
</organism>
<keyword evidence="2" id="KW-1185">Reference proteome</keyword>